<dbReference type="PANTHER" id="PTHR31408:SF2">
    <property type="entry name" value="PROTEIN SPO16 HOMOLOG"/>
    <property type="match status" value="1"/>
</dbReference>
<organism evidence="1 2">
    <name type="scientific">Priapulus caudatus</name>
    <name type="common">Priapulid worm</name>
    <dbReference type="NCBI Taxonomy" id="37621"/>
    <lineage>
        <taxon>Eukaryota</taxon>
        <taxon>Metazoa</taxon>
        <taxon>Ecdysozoa</taxon>
        <taxon>Scalidophora</taxon>
        <taxon>Priapulida</taxon>
        <taxon>Priapulimorpha</taxon>
        <taxon>Priapulimorphida</taxon>
        <taxon>Priapulidae</taxon>
        <taxon>Priapulus</taxon>
    </lineage>
</organism>
<reference evidence="2" key="1">
    <citation type="submission" date="2025-08" db="UniProtKB">
        <authorList>
            <consortium name="RefSeq"/>
        </authorList>
    </citation>
    <scope>IDENTIFICATION</scope>
</reference>
<dbReference type="Proteomes" id="UP000695022">
    <property type="component" value="Unplaced"/>
</dbReference>
<dbReference type="InterPro" id="IPR027857">
    <property type="entry name" value="SCRE"/>
</dbReference>
<dbReference type="Pfam" id="PF15162">
    <property type="entry name" value="SCRE"/>
    <property type="match status" value="1"/>
</dbReference>
<name>A0ABM1DSG5_PRICU</name>
<protein>
    <submittedName>
        <fullName evidence="2">Uncharacterized protein LOC106805699</fullName>
    </submittedName>
</protein>
<accession>A0ABM1DSG5</accession>
<keyword evidence="1" id="KW-1185">Reference proteome</keyword>
<gene>
    <name evidence="2" type="primary">LOC106805699</name>
</gene>
<evidence type="ECO:0000313" key="1">
    <source>
        <dbReference type="Proteomes" id="UP000695022"/>
    </source>
</evidence>
<dbReference type="GeneID" id="106805699"/>
<evidence type="ECO:0000313" key="2">
    <source>
        <dbReference type="RefSeq" id="XP_014662886.1"/>
    </source>
</evidence>
<dbReference type="PANTHER" id="PTHR31408">
    <property type="entry name" value="HYPOTHETICAL PROTEIN LOC689986"/>
    <property type="match status" value="1"/>
</dbReference>
<sequence>MVVSLKETLVTWPPDELCSLNPHIVERIEEMLKIHRHSYVIATSTLHGKDEHAALIALQQKFFDTNLGILVAHNAQDCTDHMSTIAKVMCKTGKEVIQAQVRWVLSSQTSSEVIVQALEQLGLSQHQSNVLLDCFGSIAAVAASSAAQLQQSSVDSITCNNILDFFDQDKILV</sequence>
<dbReference type="RefSeq" id="XP_014662886.1">
    <property type="nucleotide sequence ID" value="XM_014807400.1"/>
</dbReference>
<proteinExistence type="predicted"/>